<evidence type="ECO:0000313" key="4">
    <source>
        <dbReference type="EMBL" id="GAA2117565.1"/>
    </source>
</evidence>
<protein>
    <recommendedName>
        <fullName evidence="6">Secreted protein</fullName>
    </recommendedName>
</protein>
<keyword evidence="3" id="KW-1133">Transmembrane helix</keyword>
<feature type="compositionally biased region" description="Low complexity" evidence="2">
    <location>
        <begin position="255"/>
        <end position="276"/>
    </location>
</feature>
<dbReference type="PROSITE" id="PS51257">
    <property type="entry name" value="PROKAR_LIPOPROTEIN"/>
    <property type="match status" value="1"/>
</dbReference>
<feature type="compositionally biased region" description="Acidic residues" evidence="2">
    <location>
        <begin position="284"/>
        <end position="293"/>
    </location>
</feature>
<evidence type="ECO:0000256" key="1">
    <source>
        <dbReference type="SAM" id="Coils"/>
    </source>
</evidence>
<keyword evidence="1" id="KW-0175">Coiled coil</keyword>
<evidence type="ECO:0008006" key="6">
    <source>
        <dbReference type="Google" id="ProtNLM"/>
    </source>
</evidence>
<name>A0ABN2XUT6_9ACTN</name>
<dbReference type="EMBL" id="BAAAPF010000037">
    <property type="protein sequence ID" value="GAA2117565.1"/>
    <property type="molecule type" value="Genomic_DNA"/>
</dbReference>
<evidence type="ECO:0000256" key="3">
    <source>
        <dbReference type="SAM" id="Phobius"/>
    </source>
</evidence>
<feature type="region of interest" description="Disordered" evidence="2">
    <location>
        <begin position="179"/>
        <end position="309"/>
    </location>
</feature>
<accession>A0ABN2XUT6</accession>
<keyword evidence="3" id="KW-0812">Transmembrane</keyword>
<proteinExistence type="predicted"/>
<sequence length="309" mass="31546">MRGLLPPVSFAVVALGCAAGAWLVSGDGSAVRWLAVGAAGAAVGASALLRLRDRTAALQVTEATGARARAERRHEEQLAELKGDLEEARRIRGELEKRLGARHVDLARLRTDHAALLARYATAESERASALEGRRQLAIEAATPVKQLPPVGGQPQARPPSPATYLRASRALDDLAGNAARQGHGQTHEQAPSGDAAGFSYFAPTRRPVPPGQRRAGGSPRADRGPAGSGHRPAPEEPGDPGADLADVVGPEVLAEAGARAEAGDGAEAAGQAGSGVVPAASGDGDDTDDPDDDPHGPVGPVIDLEQAS</sequence>
<organism evidence="4 5">
    <name type="scientific">Streptomyces synnematoformans</name>
    <dbReference type="NCBI Taxonomy" id="415721"/>
    <lineage>
        <taxon>Bacteria</taxon>
        <taxon>Bacillati</taxon>
        <taxon>Actinomycetota</taxon>
        <taxon>Actinomycetes</taxon>
        <taxon>Kitasatosporales</taxon>
        <taxon>Streptomycetaceae</taxon>
        <taxon>Streptomyces</taxon>
    </lineage>
</organism>
<keyword evidence="5" id="KW-1185">Reference proteome</keyword>
<feature type="transmembrane region" description="Helical" evidence="3">
    <location>
        <begin position="30"/>
        <end position="49"/>
    </location>
</feature>
<comment type="caution">
    <text evidence="4">The sequence shown here is derived from an EMBL/GenBank/DDBJ whole genome shotgun (WGS) entry which is preliminary data.</text>
</comment>
<evidence type="ECO:0000313" key="5">
    <source>
        <dbReference type="Proteomes" id="UP001500443"/>
    </source>
</evidence>
<keyword evidence="3" id="KW-0472">Membrane</keyword>
<feature type="region of interest" description="Disordered" evidence="2">
    <location>
        <begin position="143"/>
        <end position="163"/>
    </location>
</feature>
<reference evidence="4 5" key="1">
    <citation type="journal article" date="2019" name="Int. J. Syst. Evol. Microbiol.">
        <title>The Global Catalogue of Microorganisms (GCM) 10K type strain sequencing project: providing services to taxonomists for standard genome sequencing and annotation.</title>
        <authorList>
            <consortium name="The Broad Institute Genomics Platform"/>
            <consortium name="The Broad Institute Genome Sequencing Center for Infectious Disease"/>
            <person name="Wu L."/>
            <person name="Ma J."/>
        </authorList>
    </citation>
    <scope>NUCLEOTIDE SEQUENCE [LARGE SCALE GENOMIC DNA]</scope>
    <source>
        <strain evidence="4 5">JCM 15481</strain>
    </source>
</reference>
<feature type="coiled-coil region" evidence="1">
    <location>
        <begin position="67"/>
        <end position="126"/>
    </location>
</feature>
<feature type="compositionally biased region" description="Low complexity" evidence="2">
    <location>
        <begin position="297"/>
        <end position="309"/>
    </location>
</feature>
<gene>
    <name evidence="4" type="ORF">GCM10009802_18720</name>
</gene>
<dbReference type="Proteomes" id="UP001500443">
    <property type="component" value="Unassembled WGS sequence"/>
</dbReference>
<evidence type="ECO:0000256" key="2">
    <source>
        <dbReference type="SAM" id="MobiDB-lite"/>
    </source>
</evidence>